<accession>A0A9D1LYH0</accession>
<proteinExistence type="predicted"/>
<dbReference type="EMBL" id="DVNG01000068">
    <property type="protein sequence ID" value="HIU50322.1"/>
    <property type="molecule type" value="Genomic_DNA"/>
</dbReference>
<dbReference type="Proteomes" id="UP000824118">
    <property type="component" value="Unassembled WGS sequence"/>
</dbReference>
<organism evidence="1 2">
    <name type="scientific">Candidatus Limousia pullorum</name>
    <dbReference type="NCBI Taxonomy" id="2840860"/>
    <lineage>
        <taxon>Bacteria</taxon>
        <taxon>Bacillati</taxon>
        <taxon>Bacillota</taxon>
        <taxon>Clostridia</taxon>
        <taxon>Eubacteriales</taxon>
        <taxon>Oscillospiraceae</taxon>
        <taxon>Oscillospiraceae incertae sedis</taxon>
        <taxon>Candidatus Limousia</taxon>
    </lineage>
</organism>
<dbReference type="AlphaFoldDB" id="A0A9D1LYH0"/>
<name>A0A9D1LYH0_9FIRM</name>
<reference evidence="1" key="1">
    <citation type="submission" date="2020-10" db="EMBL/GenBank/DDBJ databases">
        <authorList>
            <person name="Gilroy R."/>
        </authorList>
    </citation>
    <scope>NUCLEOTIDE SEQUENCE</scope>
    <source>
        <strain evidence="1">ChiGjej1B1-1684</strain>
    </source>
</reference>
<protein>
    <submittedName>
        <fullName evidence="1">Uncharacterized protein</fullName>
    </submittedName>
</protein>
<evidence type="ECO:0000313" key="1">
    <source>
        <dbReference type="EMBL" id="HIU50322.1"/>
    </source>
</evidence>
<evidence type="ECO:0000313" key="2">
    <source>
        <dbReference type="Proteomes" id="UP000824118"/>
    </source>
</evidence>
<reference evidence="1" key="2">
    <citation type="journal article" date="2021" name="PeerJ">
        <title>Extensive microbial diversity within the chicken gut microbiome revealed by metagenomics and culture.</title>
        <authorList>
            <person name="Gilroy R."/>
            <person name="Ravi A."/>
            <person name="Getino M."/>
            <person name="Pursley I."/>
            <person name="Horton D.L."/>
            <person name="Alikhan N.F."/>
            <person name="Baker D."/>
            <person name="Gharbi K."/>
            <person name="Hall N."/>
            <person name="Watson M."/>
            <person name="Adriaenssens E.M."/>
            <person name="Foster-Nyarko E."/>
            <person name="Jarju S."/>
            <person name="Secka A."/>
            <person name="Antonio M."/>
            <person name="Oren A."/>
            <person name="Chaudhuri R.R."/>
            <person name="La Ragione R."/>
            <person name="Hildebrand F."/>
            <person name="Pallen M.J."/>
        </authorList>
    </citation>
    <scope>NUCLEOTIDE SEQUENCE</scope>
    <source>
        <strain evidence="1">ChiGjej1B1-1684</strain>
    </source>
</reference>
<comment type="caution">
    <text evidence="1">The sequence shown here is derived from an EMBL/GenBank/DDBJ whole genome shotgun (WGS) entry which is preliminary data.</text>
</comment>
<gene>
    <name evidence="1" type="ORF">IAD22_04850</name>
</gene>
<sequence>MRCMVCFNEVPNGMDVCPCCGFTQYDVIGDTKEALAILGTMADKHRNVFLKKYDLGVNIFTWKDKDGTIVLNEKKRISFGTCDTMQKNTVWLESQFARIPDISEQSVELSVIKSGEPEKIIEVKIPALKEAELQKLGAEMNDDLTVSLVLKNDTSQTKSNPVSIL</sequence>